<name>A0A1C3NZ39_9ACTN</name>
<keyword evidence="2" id="KW-1185">Reference proteome</keyword>
<accession>A0A1C3NZ39</accession>
<dbReference type="Proteomes" id="UP000199013">
    <property type="component" value="Unassembled WGS sequence"/>
</dbReference>
<gene>
    <name evidence="1" type="ORF">FDG2_3193</name>
</gene>
<sequence length="89" mass="9391">MTVGIPRPPYAFVMTRRVAGAARGLYEPFTLGLRESGVVGLVMSGDRGEGYLFTGVRASSMLPGRGLLVRPGIPARTIQTALAAEGSRQ</sequence>
<dbReference type="InterPro" id="IPR027417">
    <property type="entry name" value="P-loop_NTPase"/>
</dbReference>
<dbReference type="AlphaFoldDB" id="A0A1C3NZ39"/>
<reference evidence="2" key="1">
    <citation type="submission" date="2016-02" db="EMBL/GenBank/DDBJ databases">
        <authorList>
            <person name="Wibberg D."/>
        </authorList>
    </citation>
    <scope>NUCLEOTIDE SEQUENCE [LARGE SCALE GENOMIC DNA]</scope>
</reference>
<organism evidence="1 2">
    <name type="scientific">Candidatus Protofrankia californiensis</name>
    <dbReference type="NCBI Taxonomy" id="1839754"/>
    <lineage>
        <taxon>Bacteria</taxon>
        <taxon>Bacillati</taxon>
        <taxon>Actinomycetota</taxon>
        <taxon>Actinomycetes</taxon>
        <taxon>Frankiales</taxon>
        <taxon>Frankiaceae</taxon>
        <taxon>Protofrankia</taxon>
    </lineage>
</organism>
<dbReference type="Gene3D" id="3.40.50.300">
    <property type="entry name" value="P-loop containing nucleotide triphosphate hydrolases"/>
    <property type="match status" value="1"/>
</dbReference>
<dbReference type="EMBL" id="FLUV01001348">
    <property type="protein sequence ID" value="SBW22829.1"/>
    <property type="molecule type" value="Genomic_DNA"/>
</dbReference>
<evidence type="ECO:0000313" key="1">
    <source>
        <dbReference type="EMBL" id="SBW22829.1"/>
    </source>
</evidence>
<protein>
    <submittedName>
        <fullName evidence="1">Uncharacterized protein</fullName>
    </submittedName>
</protein>
<proteinExistence type="predicted"/>
<evidence type="ECO:0000313" key="2">
    <source>
        <dbReference type="Proteomes" id="UP000199013"/>
    </source>
</evidence>